<feature type="domain" description="Protein kinase" evidence="7">
    <location>
        <begin position="46"/>
        <end position="412"/>
    </location>
</feature>
<feature type="region of interest" description="Disordered" evidence="6">
    <location>
        <begin position="1"/>
        <end position="73"/>
    </location>
</feature>
<evidence type="ECO:0000256" key="3">
    <source>
        <dbReference type="ARBA" id="ARBA00022741"/>
    </source>
</evidence>
<dbReference type="GO" id="GO:0005634">
    <property type="term" value="C:nucleus"/>
    <property type="evidence" value="ECO:0007669"/>
    <property type="project" value="TreeGrafter"/>
</dbReference>
<dbReference type="InterPro" id="IPR000719">
    <property type="entry name" value="Prot_kinase_dom"/>
</dbReference>
<dbReference type="EMBL" id="JAQIZT010000005">
    <property type="protein sequence ID" value="KAJ6996736.1"/>
    <property type="molecule type" value="Genomic_DNA"/>
</dbReference>
<organism evidence="8 9">
    <name type="scientific">Populus alba x Populus x berolinensis</name>
    <dbReference type="NCBI Taxonomy" id="444605"/>
    <lineage>
        <taxon>Eukaryota</taxon>
        <taxon>Viridiplantae</taxon>
        <taxon>Streptophyta</taxon>
        <taxon>Embryophyta</taxon>
        <taxon>Tracheophyta</taxon>
        <taxon>Spermatophyta</taxon>
        <taxon>Magnoliopsida</taxon>
        <taxon>eudicotyledons</taxon>
        <taxon>Gunneridae</taxon>
        <taxon>Pentapetalae</taxon>
        <taxon>rosids</taxon>
        <taxon>fabids</taxon>
        <taxon>Malpighiales</taxon>
        <taxon>Salicaceae</taxon>
        <taxon>Saliceae</taxon>
        <taxon>Populus</taxon>
    </lineage>
</organism>
<feature type="compositionally biased region" description="Polar residues" evidence="6">
    <location>
        <begin position="303"/>
        <end position="322"/>
    </location>
</feature>
<dbReference type="SMART" id="SM00220">
    <property type="entry name" value="S_TKc"/>
    <property type="match status" value="1"/>
</dbReference>
<dbReference type="InterPro" id="IPR050108">
    <property type="entry name" value="CDK"/>
</dbReference>
<dbReference type="GO" id="GO:0032968">
    <property type="term" value="P:positive regulation of transcription elongation by RNA polymerase II"/>
    <property type="evidence" value="ECO:0007669"/>
    <property type="project" value="TreeGrafter"/>
</dbReference>
<name>A0AAD6W2X7_9ROSI</name>
<dbReference type="AlphaFoldDB" id="A0AAD6W2X7"/>
<dbReference type="GO" id="GO:0000307">
    <property type="term" value="C:cyclin-dependent protein kinase holoenzyme complex"/>
    <property type="evidence" value="ECO:0007669"/>
    <property type="project" value="TreeGrafter"/>
</dbReference>
<evidence type="ECO:0000313" key="9">
    <source>
        <dbReference type="Proteomes" id="UP001164929"/>
    </source>
</evidence>
<dbReference type="InterPro" id="IPR011009">
    <property type="entry name" value="Kinase-like_dom_sf"/>
</dbReference>
<keyword evidence="9" id="KW-1185">Reference proteome</keyword>
<dbReference type="SUPFAM" id="SSF56112">
    <property type="entry name" value="Protein kinase-like (PK-like)"/>
    <property type="match status" value="1"/>
</dbReference>
<evidence type="ECO:0000256" key="6">
    <source>
        <dbReference type="SAM" id="MobiDB-lite"/>
    </source>
</evidence>
<evidence type="ECO:0000256" key="4">
    <source>
        <dbReference type="ARBA" id="ARBA00022777"/>
    </source>
</evidence>
<dbReference type="PROSITE" id="PS50011">
    <property type="entry name" value="PROTEIN_KINASE_DOM"/>
    <property type="match status" value="1"/>
</dbReference>
<keyword evidence="2" id="KW-0808">Transferase</keyword>
<dbReference type="Gene3D" id="1.10.510.10">
    <property type="entry name" value="Transferase(Phosphotransferase) domain 1"/>
    <property type="match status" value="1"/>
</dbReference>
<keyword evidence="5" id="KW-0067">ATP-binding</keyword>
<dbReference type="Pfam" id="PF00069">
    <property type="entry name" value="Pkinase"/>
    <property type="match status" value="1"/>
</dbReference>
<evidence type="ECO:0000256" key="5">
    <source>
        <dbReference type="ARBA" id="ARBA00022840"/>
    </source>
</evidence>
<accession>A0AAD6W2X7</accession>
<gene>
    <name evidence="8" type="ORF">NC653_013359</name>
</gene>
<keyword evidence="1" id="KW-0723">Serine/threonine-protein kinase</keyword>
<proteinExistence type="predicted"/>
<evidence type="ECO:0000256" key="1">
    <source>
        <dbReference type="ARBA" id="ARBA00022527"/>
    </source>
</evidence>
<keyword evidence="4" id="KW-0418">Kinase</keyword>
<feature type="compositionally biased region" description="Basic and acidic residues" evidence="6">
    <location>
        <begin position="346"/>
        <end position="361"/>
    </location>
</feature>
<dbReference type="PANTHER" id="PTHR24056">
    <property type="entry name" value="CELL DIVISION PROTEIN KINASE"/>
    <property type="match status" value="1"/>
</dbReference>
<reference evidence="8" key="1">
    <citation type="journal article" date="2023" name="Mol. Ecol. Resour.">
        <title>Chromosome-level genome assembly of a triploid poplar Populus alba 'Berolinensis'.</title>
        <authorList>
            <person name="Chen S."/>
            <person name="Yu Y."/>
            <person name="Wang X."/>
            <person name="Wang S."/>
            <person name="Zhang T."/>
            <person name="Zhou Y."/>
            <person name="He R."/>
            <person name="Meng N."/>
            <person name="Wang Y."/>
            <person name="Liu W."/>
            <person name="Liu Z."/>
            <person name="Liu J."/>
            <person name="Guo Q."/>
            <person name="Huang H."/>
            <person name="Sederoff R.R."/>
            <person name="Wang G."/>
            <person name="Qu G."/>
            <person name="Chen S."/>
        </authorList>
    </citation>
    <scope>NUCLEOTIDE SEQUENCE</scope>
    <source>
        <strain evidence="8">SC-2020</strain>
    </source>
</reference>
<sequence length="505" mass="56414">MSPRNHRDFDSPQQVEDSEKGSKSSMYSPPQSLEKLKQENGYVKGENRGRPIGQREAGKLSRQELEKNGREKLVEGEGLKNDVGNVSQRLSLKKAVGDELVDGWPKWLVDNFPSEVLAGLVPKSADSYNKLAKSDLTRIVSRPGERLAEQQVKCYMLQLLSGFQHCHERGILQRHLKATNLLIDKKGVLRIPDFGLANFFTPQPKQPLTSRVVTLWYRAPELSLGSTDHGVGIDLWSVGCLLAEMFIRKPIMPGRAEVEQLHRIFKLCGSPTEDYWKIMRLPTSFRPPQHYPPAVLLFKSTAMPTSRSTSNLQRGGRASSNQRRSRKQPSRASREGHGRKKSISQHAKEGTESSKEVEKISEPSTNNSLETGNSASSGSTSSVLKPILIQEQSLHRPSFSPVLDLSNQNRLLRTEAHPNATKNIQCFTRLQASITDIINHNGGNAMLAGYRRSVSTLDFRTLDPEKISKLFGLDKDEAKQNFSSYDLQLICRCDVASSALAFVVM</sequence>
<dbReference type="Proteomes" id="UP001164929">
    <property type="component" value="Chromosome 5"/>
</dbReference>
<evidence type="ECO:0000259" key="7">
    <source>
        <dbReference type="PROSITE" id="PS50011"/>
    </source>
</evidence>
<evidence type="ECO:0000256" key="2">
    <source>
        <dbReference type="ARBA" id="ARBA00022679"/>
    </source>
</evidence>
<feature type="compositionally biased region" description="Low complexity" evidence="6">
    <location>
        <begin position="371"/>
        <end position="381"/>
    </location>
</feature>
<feature type="compositionally biased region" description="Basic and acidic residues" evidence="6">
    <location>
        <begin position="1"/>
        <end position="10"/>
    </location>
</feature>
<dbReference type="FunFam" id="1.10.510.10:FF:000624">
    <property type="entry name" value="Mitogen-activated protein kinase"/>
    <property type="match status" value="1"/>
</dbReference>
<comment type="caution">
    <text evidence="8">The sequence shown here is derived from an EMBL/GenBank/DDBJ whole genome shotgun (WGS) entry which is preliminary data.</text>
</comment>
<feature type="region of interest" description="Disordered" evidence="6">
    <location>
        <begin position="303"/>
        <end position="381"/>
    </location>
</feature>
<dbReference type="PANTHER" id="PTHR24056:SF221">
    <property type="entry name" value="OS02G0304500 PROTEIN"/>
    <property type="match status" value="1"/>
</dbReference>
<feature type="compositionally biased region" description="Basic and acidic residues" evidence="6">
    <location>
        <begin position="56"/>
        <end position="73"/>
    </location>
</feature>
<protein>
    <recommendedName>
        <fullName evidence="7">Protein kinase domain-containing protein</fullName>
    </recommendedName>
</protein>
<evidence type="ECO:0000313" key="8">
    <source>
        <dbReference type="EMBL" id="KAJ6996736.1"/>
    </source>
</evidence>
<dbReference type="GO" id="GO:0005524">
    <property type="term" value="F:ATP binding"/>
    <property type="evidence" value="ECO:0007669"/>
    <property type="project" value="UniProtKB-KW"/>
</dbReference>
<dbReference type="GO" id="GO:0008353">
    <property type="term" value="F:RNA polymerase II CTD heptapeptide repeat kinase activity"/>
    <property type="evidence" value="ECO:0007669"/>
    <property type="project" value="TreeGrafter"/>
</dbReference>
<keyword evidence="3" id="KW-0547">Nucleotide-binding</keyword>